<sequence length="485" mass="52220">MNQPMPPQGSGPYPPPGQHPPQGSGQVMPNGRPRPGAAPQGTAAGSPQFQQAPQHVDYGLPKLYDTSVHPVSTLTRQRYAPHGIQQPQQAQPQSAWATQTRRIEQVSQQKTPVPVSTIVAWVLAGVLGLILAVTLLIGFASFVMAGQSNPVLWPVYAAIAFVSLLVIIGIIVLADRWDPQPLPLLLIAVFWGAAIAASAAYILNTALIIFIYSMTGSEGAADFLVSAAVAPIVEETSKGLGLVVLLLVARKAFNGPLDGLVYGALIGGGFAFVENIGYYLNLVDAGGTITDSIMIITIRGVIGIFGHAIYTSLTGVIMGLVVRKWGTIPALVAFLVATWPGIALHALWNGGSSLMMGAMGLTGLIIMLILEMFESALWLCLIGYLVFDESRLTRIRLGDYANQGWLTHEEVDMLATWKGRREGRRWARAIGAPQVMRRFIRESADLASNRQRLLADGANPKAVAEERRLLDRLTANRQELLAFAR</sequence>
<reference evidence="3 4" key="1">
    <citation type="submission" date="2017-02" db="EMBL/GenBank/DDBJ databases">
        <authorList>
            <person name="Peterson S.W."/>
        </authorList>
    </citation>
    <scope>NUCLEOTIDE SEQUENCE [LARGE SCALE GENOMIC DNA]</scope>
    <source>
        <strain evidence="3 4">CIP104813</strain>
    </source>
</reference>
<evidence type="ECO:0000256" key="1">
    <source>
        <dbReference type="SAM" id="MobiDB-lite"/>
    </source>
</evidence>
<dbReference type="PANTHER" id="PTHR36844">
    <property type="entry name" value="PROTEASE PRSW"/>
    <property type="match status" value="1"/>
</dbReference>
<protein>
    <submittedName>
        <fullName evidence="3">Membrane protein</fullName>
    </submittedName>
</protein>
<keyword evidence="2" id="KW-1133">Transmembrane helix</keyword>
<accession>A0A1X6X0L3</accession>
<evidence type="ECO:0000313" key="4">
    <source>
        <dbReference type="Proteomes" id="UP000195981"/>
    </source>
</evidence>
<feature type="transmembrane region" description="Helical" evidence="2">
    <location>
        <begin position="328"/>
        <end position="348"/>
    </location>
</feature>
<feature type="transmembrane region" description="Helical" evidence="2">
    <location>
        <begin position="354"/>
        <end position="387"/>
    </location>
</feature>
<dbReference type="RefSeq" id="WP_234992025.1">
    <property type="nucleotide sequence ID" value="NZ_FWFG01000064.1"/>
</dbReference>
<feature type="transmembrane region" description="Helical" evidence="2">
    <location>
        <begin position="260"/>
        <end position="280"/>
    </location>
</feature>
<feature type="transmembrane region" description="Helical" evidence="2">
    <location>
        <begin position="151"/>
        <end position="173"/>
    </location>
</feature>
<dbReference type="PANTHER" id="PTHR36844:SF1">
    <property type="entry name" value="PROTEASE PRSW"/>
    <property type="match status" value="1"/>
</dbReference>
<feature type="transmembrane region" description="Helical" evidence="2">
    <location>
        <begin position="185"/>
        <end position="212"/>
    </location>
</feature>
<dbReference type="InterPro" id="IPR026898">
    <property type="entry name" value="PrsW"/>
</dbReference>
<feature type="compositionally biased region" description="Pro residues" evidence="1">
    <location>
        <begin position="1"/>
        <end position="19"/>
    </location>
</feature>
<gene>
    <name evidence="3" type="ORF">FM110_07315</name>
</gene>
<evidence type="ECO:0000256" key="2">
    <source>
        <dbReference type="SAM" id="Phobius"/>
    </source>
</evidence>
<proteinExistence type="predicted"/>
<feature type="region of interest" description="Disordered" evidence="1">
    <location>
        <begin position="1"/>
        <end position="49"/>
    </location>
</feature>
<keyword evidence="2" id="KW-0472">Membrane</keyword>
<dbReference type="Pfam" id="PF13367">
    <property type="entry name" value="PrsW-protease"/>
    <property type="match status" value="1"/>
</dbReference>
<organism evidence="3 4">
    <name type="scientific">Brachybacterium nesterenkovii</name>
    <dbReference type="NCBI Taxonomy" id="47847"/>
    <lineage>
        <taxon>Bacteria</taxon>
        <taxon>Bacillati</taxon>
        <taxon>Actinomycetota</taxon>
        <taxon>Actinomycetes</taxon>
        <taxon>Micrococcales</taxon>
        <taxon>Dermabacteraceae</taxon>
        <taxon>Brachybacterium</taxon>
    </lineage>
</organism>
<feature type="transmembrane region" description="Helical" evidence="2">
    <location>
        <begin position="118"/>
        <end position="145"/>
    </location>
</feature>
<keyword evidence="4" id="KW-1185">Reference proteome</keyword>
<dbReference type="EMBL" id="FWFG01000064">
    <property type="protein sequence ID" value="SLM91962.1"/>
    <property type="molecule type" value="Genomic_DNA"/>
</dbReference>
<dbReference type="GO" id="GO:0008233">
    <property type="term" value="F:peptidase activity"/>
    <property type="evidence" value="ECO:0007669"/>
    <property type="project" value="InterPro"/>
</dbReference>
<evidence type="ECO:0000313" key="3">
    <source>
        <dbReference type="EMBL" id="SLM91962.1"/>
    </source>
</evidence>
<feature type="transmembrane region" description="Helical" evidence="2">
    <location>
        <begin position="292"/>
        <end position="321"/>
    </location>
</feature>
<name>A0A1X6X0L3_9MICO</name>
<dbReference type="AlphaFoldDB" id="A0A1X6X0L3"/>
<keyword evidence="2" id="KW-0812">Transmembrane</keyword>
<dbReference type="Proteomes" id="UP000195981">
    <property type="component" value="Unassembled WGS sequence"/>
</dbReference>